<dbReference type="SUPFAM" id="SSF81606">
    <property type="entry name" value="PP2C-like"/>
    <property type="match status" value="1"/>
</dbReference>
<dbReference type="PROSITE" id="PS51746">
    <property type="entry name" value="PPM_2"/>
    <property type="match status" value="1"/>
</dbReference>
<dbReference type="InterPro" id="IPR036457">
    <property type="entry name" value="PPM-type-like_dom_sf"/>
</dbReference>
<dbReference type="PANTHER" id="PTHR43156:SF2">
    <property type="entry name" value="STAGE II SPORULATION PROTEIN E"/>
    <property type="match status" value="1"/>
</dbReference>
<dbReference type="InterPro" id="IPR001932">
    <property type="entry name" value="PPM-type_phosphatase-like_dom"/>
</dbReference>
<evidence type="ECO:0000259" key="2">
    <source>
        <dbReference type="PROSITE" id="PS51746"/>
    </source>
</evidence>
<evidence type="ECO:0000313" key="4">
    <source>
        <dbReference type="Proteomes" id="UP000178943"/>
    </source>
</evidence>
<dbReference type="Gene3D" id="3.60.40.10">
    <property type="entry name" value="PPM-type phosphatase domain"/>
    <property type="match status" value="1"/>
</dbReference>
<dbReference type="AlphaFoldDB" id="A0A1F5V7W3"/>
<dbReference type="Pfam" id="PF07228">
    <property type="entry name" value="SpoIIE"/>
    <property type="match status" value="1"/>
</dbReference>
<keyword evidence="1" id="KW-0378">Hydrolase</keyword>
<protein>
    <recommendedName>
        <fullName evidence="2">PPM-type phosphatase domain-containing protein</fullName>
    </recommendedName>
</protein>
<gene>
    <name evidence="3" type="ORF">A2Y62_01640</name>
</gene>
<dbReference type="STRING" id="1817863.A2Y62_01640"/>
<evidence type="ECO:0000256" key="1">
    <source>
        <dbReference type="ARBA" id="ARBA00022801"/>
    </source>
</evidence>
<dbReference type="InterPro" id="IPR052016">
    <property type="entry name" value="Bact_Sigma-Reg"/>
</dbReference>
<dbReference type="EMBL" id="MFGW01000212">
    <property type="protein sequence ID" value="OGF59485.1"/>
    <property type="molecule type" value="Genomic_DNA"/>
</dbReference>
<dbReference type="SMART" id="SM00331">
    <property type="entry name" value="PP2C_SIG"/>
    <property type="match status" value="1"/>
</dbReference>
<reference evidence="3 4" key="1">
    <citation type="journal article" date="2016" name="Nat. Commun.">
        <title>Thousands of microbial genomes shed light on interconnected biogeochemical processes in an aquifer system.</title>
        <authorList>
            <person name="Anantharaman K."/>
            <person name="Brown C.T."/>
            <person name="Hug L.A."/>
            <person name="Sharon I."/>
            <person name="Castelle C.J."/>
            <person name="Probst A.J."/>
            <person name="Thomas B.C."/>
            <person name="Singh A."/>
            <person name="Wilkins M.J."/>
            <person name="Karaoz U."/>
            <person name="Brodie E.L."/>
            <person name="Williams K.H."/>
            <person name="Hubbard S.S."/>
            <person name="Banfield J.F."/>
        </authorList>
    </citation>
    <scope>NUCLEOTIDE SEQUENCE [LARGE SCALE GENOMIC DNA]</scope>
</reference>
<evidence type="ECO:0000313" key="3">
    <source>
        <dbReference type="EMBL" id="OGF59485.1"/>
    </source>
</evidence>
<proteinExistence type="predicted"/>
<sequence length="400" mass="45500">MIEPKNFYRKMDLLINAIAKEKSIDDALPYVLLELEKTFGEDLRFENGIIYAEEADEFVLMKISNNHLSNKRQMRVARSSEAVKKVLRHGSYIYDNPALSIDIGIGKEREYAIPAAFSIRSPDKSWIFVFELKSGWIREEIEFCFNAIRTALNYQLFSQAIQGELEQAAYIQQSLLPAHPPSIEGYSIAGRSQPAEIVGGDLFDYYLFDEELFGVVIGDASGHGLPASLLVRDVVTGLRMGMEKEMKIVYTLKKLNRVIHRSTFSTRFISLFYAEIEKAGNIIYANAGHPPPLLVKDTAIEELQSTGLILGAMAEMELQRAYARFDPGDLLLLYSDGIYERANRQQDMMGIDGLKKFILEHKEHSAEEIVELVFQYAYTFGNRAHWEDDATVLAIKRNRD</sequence>
<accession>A0A1F5V7W3</accession>
<organism evidence="3 4">
    <name type="scientific">Candidatus Fischerbacteria bacterium RBG_13_37_8</name>
    <dbReference type="NCBI Taxonomy" id="1817863"/>
    <lineage>
        <taxon>Bacteria</taxon>
        <taxon>Candidatus Fischeribacteriota</taxon>
    </lineage>
</organism>
<dbReference type="GO" id="GO:0016791">
    <property type="term" value="F:phosphatase activity"/>
    <property type="evidence" value="ECO:0007669"/>
    <property type="project" value="TreeGrafter"/>
</dbReference>
<name>A0A1F5V7W3_9BACT</name>
<dbReference type="PANTHER" id="PTHR43156">
    <property type="entry name" value="STAGE II SPORULATION PROTEIN E-RELATED"/>
    <property type="match status" value="1"/>
</dbReference>
<feature type="domain" description="PPM-type phosphatase" evidence="2">
    <location>
        <begin position="185"/>
        <end position="397"/>
    </location>
</feature>
<dbReference type="Proteomes" id="UP000178943">
    <property type="component" value="Unassembled WGS sequence"/>
</dbReference>
<comment type="caution">
    <text evidence="3">The sequence shown here is derived from an EMBL/GenBank/DDBJ whole genome shotgun (WGS) entry which is preliminary data.</text>
</comment>